<evidence type="ECO:0008006" key="9">
    <source>
        <dbReference type="Google" id="ProtNLM"/>
    </source>
</evidence>
<evidence type="ECO:0000313" key="8">
    <source>
        <dbReference type="Proteomes" id="UP000015104"/>
    </source>
</evidence>
<reference evidence="7" key="2">
    <citation type="submission" date="2015-06" db="UniProtKB">
        <authorList>
            <consortium name="EnsemblMetazoa"/>
        </authorList>
    </citation>
    <scope>IDENTIFICATION</scope>
</reference>
<dbReference type="Gene3D" id="1.10.287.70">
    <property type="match status" value="1"/>
</dbReference>
<accession>T1L5P7</accession>
<feature type="transmembrane region" description="Helical" evidence="6">
    <location>
        <begin position="147"/>
        <end position="168"/>
    </location>
</feature>
<dbReference type="PANTHER" id="PTHR11003">
    <property type="entry name" value="POTASSIUM CHANNEL, SUBFAMILY K"/>
    <property type="match status" value="1"/>
</dbReference>
<dbReference type="GO" id="GO:0005886">
    <property type="term" value="C:plasma membrane"/>
    <property type="evidence" value="ECO:0007669"/>
    <property type="project" value="TreeGrafter"/>
</dbReference>
<comment type="subcellular location">
    <subcellularLocation>
        <location evidence="1">Membrane</location>
        <topology evidence="1">Multi-pass membrane protein</topology>
    </subcellularLocation>
</comment>
<name>T1L5P7_TETUR</name>
<dbReference type="GO" id="GO:0030322">
    <property type="term" value="P:stabilization of membrane potential"/>
    <property type="evidence" value="ECO:0007669"/>
    <property type="project" value="TreeGrafter"/>
</dbReference>
<dbReference type="PANTHER" id="PTHR11003:SF352">
    <property type="entry name" value="BCDNA.GH04802-RELATED"/>
    <property type="match status" value="1"/>
</dbReference>
<protein>
    <recommendedName>
        <fullName evidence="9">Potassium channel domain-containing protein</fullName>
    </recommendedName>
</protein>
<evidence type="ECO:0000256" key="5">
    <source>
        <dbReference type="SAM" id="MobiDB-lite"/>
    </source>
</evidence>
<keyword evidence="3 6" id="KW-1133">Transmembrane helix</keyword>
<evidence type="ECO:0000256" key="6">
    <source>
        <dbReference type="SAM" id="Phobius"/>
    </source>
</evidence>
<dbReference type="EMBL" id="CAEY01001415">
    <property type="status" value="NOT_ANNOTATED_CDS"/>
    <property type="molecule type" value="Genomic_DNA"/>
</dbReference>
<dbReference type="AlphaFoldDB" id="T1L5P7"/>
<dbReference type="EnsemblMetazoa" id="tetur515g00010.1">
    <property type="protein sequence ID" value="tetur515g00010.1"/>
    <property type="gene ID" value="tetur515g00010"/>
</dbReference>
<proteinExistence type="predicted"/>
<dbReference type="GO" id="GO:0015271">
    <property type="term" value="F:outward rectifier potassium channel activity"/>
    <property type="evidence" value="ECO:0007669"/>
    <property type="project" value="TreeGrafter"/>
</dbReference>
<dbReference type="HOGENOM" id="CLU_124085_0_0_1"/>
<keyword evidence="2 6" id="KW-0812">Transmembrane</keyword>
<keyword evidence="8" id="KW-1185">Reference proteome</keyword>
<dbReference type="InterPro" id="IPR003280">
    <property type="entry name" value="2pore_dom_K_chnl"/>
</dbReference>
<evidence type="ECO:0000256" key="2">
    <source>
        <dbReference type="ARBA" id="ARBA00022692"/>
    </source>
</evidence>
<sequence>MAYDRRTSKRKSGRHHHRSRKLDTSISHRPRSSGEKCKDYCRKFVAFLFSHIGISAIVVAYMIGGALLFQRLEGEASNDINISVGEMIIDSVDQMWIITNEINILNKQAWDQIMRNETNSFAINLIKQIQSGFDNKPRNNKWEFPGAFLFCLTVITTIGKFHIILHGFHITN</sequence>
<keyword evidence="4 6" id="KW-0472">Membrane</keyword>
<reference evidence="8" key="1">
    <citation type="submission" date="2011-08" db="EMBL/GenBank/DDBJ databases">
        <authorList>
            <person name="Rombauts S."/>
        </authorList>
    </citation>
    <scope>NUCLEOTIDE SEQUENCE</scope>
    <source>
        <strain evidence="8">London</strain>
    </source>
</reference>
<feature type="compositionally biased region" description="Basic residues" evidence="5">
    <location>
        <begin position="7"/>
        <end position="20"/>
    </location>
</feature>
<dbReference type="GO" id="GO:0022841">
    <property type="term" value="F:potassium ion leak channel activity"/>
    <property type="evidence" value="ECO:0007669"/>
    <property type="project" value="TreeGrafter"/>
</dbReference>
<evidence type="ECO:0000313" key="7">
    <source>
        <dbReference type="EnsemblMetazoa" id="tetur515g00010.1"/>
    </source>
</evidence>
<dbReference type="SUPFAM" id="SSF81324">
    <property type="entry name" value="Voltage-gated potassium channels"/>
    <property type="match status" value="1"/>
</dbReference>
<evidence type="ECO:0000256" key="3">
    <source>
        <dbReference type="ARBA" id="ARBA00022989"/>
    </source>
</evidence>
<dbReference type="Proteomes" id="UP000015104">
    <property type="component" value="Unassembled WGS sequence"/>
</dbReference>
<feature type="region of interest" description="Disordered" evidence="5">
    <location>
        <begin position="1"/>
        <end position="35"/>
    </location>
</feature>
<evidence type="ECO:0000256" key="1">
    <source>
        <dbReference type="ARBA" id="ARBA00004141"/>
    </source>
</evidence>
<organism evidence="7 8">
    <name type="scientific">Tetranychus urticae</name>
    <name type="common">Two-spotted spider mite</name>
    <dbReference type="NCBI Taxonomy" id="32264"/>
    <lineage>
        <taxon>Eukaryota</taxon>
        <taxon>Metazoa</taxon>
        <taxon>Ecdysozoa</taxon>
        <taxon>Arthropoda</taxon>
        <taxon>Chelicerata</taxon>
        <taxon>Arachnida</taxon>
        <taxon>Acari</taxon>
        <taxon>Acariformes</taxon>
        <taxon>Trombidiformes</taxon>
        <taxon>Prostigmata</taxon>
        <taxon>Eleutherengona</taxon>
        <taxon>Raphignathae</taxon>
        <taxon>Tetranychoidea</taxon>
        <taxon>Tetranychidae</taxon>
        <taxon>Tetranychus</taxon>
    </lineage>
</organism>
<feature type="transmembrane region" description="Helical" evidence="6">
    <location>
        <begin position="44"/>
        <end position="69"/>
    </location>
</feature>
<evidence type="ECO:0000256" key="4">
    <source>
        <dbReference type="ARBA" id="ARBA00023136"/>
    </source>
</evidence>
<dbReference type="eggNOG" id="KOG1418">
    <property type="taxonomic scope" value="Eukaryota"/>
</dbReference>